<comment type="caution">
    <text evidence="10">The sequence shown here is derived from an EMBL/GenBank/DDBJ whole genome shotgun (WGS) entry which is preliminary data.</text>
</comment>
<sequence>MSKEGSALWSPFKTTKEFIEKDQKITKGFIQGALFAVIGYGVGFALFKAKTLRGFSAAFVLACSSEQQECANQLYSFEFEVFGKVQGVYFRKYTQLKAQELDLVGWVQNTKKGTVIGIAQGRRTNEMKEWLKHTGSPKSIIKKTEFKNDKIIDELEYDQFDIIK</sequence>
<dbReference type="PANTHER" id="PTHR10029:SF3">
    <property type="entry name" value="ACYLPHOSPHATASE-RELATED"/>
    <property type="match status" value="1"/>
</dbReference>
<organism evidence="10 11">
    <name type="scientific">Paramecium pentaurelia</name>
    <dbReference type="NCBI Taxonomy" id="43138"/>
    <lineage>
        <taxon>Eukaryota</taxon>
        <taxon>Sar</taxon>
        <taxon>Alveolata</taxon>
        <taxon>Ciliophora</taxon>
        <taxon>Intramacronucleata</taxon>
        <taxon>Oligohymenophorea</taxon>
        <taxon>Peniculida</taxon>
        <taxon>Parameciidae</taxon>
        <taxon>Paramecium</taxon>
    </lineage>
</organism>
<evidence type="ECO:0000256" key="1">
    <source>
        <dbReference type="ARBA" id="ARBA00005614"/>
    </source>
</evidence>
<dbReference type="InterPro" id="IPR017968">
    <property type="entry name" value="Acylphosphatase_CS"/>
</dbReference>
<dbReference type="Proteomes" id="UP000689195">
    <property type="component" value="Unassembled WGS sequence"/>
</dbReference>
<dbReference type="PANTHER" id="PTHR10029">
    <property type="entry name" value="ACYLPHOSPHATASE"/>
    <property type="match status" value="1"/>
</dbReference>
<name>A0A8S1S4M9_9CILI</name>
<evidence type="ECO:0000313" key="10">
    <source>
        <dbReference type="EMBL" id="CAD8134522.1"/>
    </source>
</evidence>
<keyword evidence="11" id="KW-1185">Reference proteome</keyword>
<dbReference type="EC" id="3.6.1.7" evidence="2 5"/>
<reference evidence="10" key="1">
    <citation type="submission" date="2021-01" db="EMBL/GenBank/DDBJ databases">
        <authorList>
            <consortium name="Genoscope - CEA"/>
            <person name="William W."/>
        </authorList>
    </citation>
    <scope>NUCLEOTIDE SEQUENCE</scope>
</reference>
<keyword evidence="8" id="KW-1133">Transmembrane helix</keyword>
<feature type="domain" description="Acylphosphatase-like" evidence="9">
    <location>
        <begin position="76"/>
        <end position="164"/>
    </location>
</feature>
<dbReference type="EMBL" id="CAJJDO010000003">
    <property type="protein sequence ID" value="CAD8134522.1"/>
    <property type="molecule type" value="Genomic_DNA"/>
</dbReference>
<evidence type="ECO:0000256" key="3">
    <source>
        <dbReference type="ARBA" id="ARBA00022801"/>
    </source>
</evidence>
<dbReference type="PROSITE" id="PS51160">
    <property type="entry name" value="ACYLPHOSPHATASE_3"/>
    <property type="match status" value="1"/>
</dbReference>
<evidence type="ECO:0000256" key="7">
    <source>
        <dbReference type="RuleBase" id="RU004168"/>
    </source>
</evidence>
<protein>
    <recommendedName>
        <fullName evidence="2 5">Acylphosphatase</fullName>
        <ecNumber evidence="2 5">3.6.1.7</ecNumber>
    </recommendedName>
</protein>
<dbReference type="InterPro" id="IPR001792">
    <property type="entry name" value="Acylphosphatase-like_dom"/>
</dbReference>
<dbReference type="AlphaFoldDB" id="A0A8S1S4M9"/>
<evidence type="ECO:0000256" key="2">
    <source>
        <dbReference type="ARBA" id="ARBA00012150"/>
    </source>
</evidence>
<evidence type="ECO:0000259" key="9">
    <source>
        <dbReference type="PROSITE" id="PS51160"/>
    </source>
</evidence>
<dbReference type="PROSITE" id="PS00150">
    <property type="entry name" value="ACYLPHOSPHATASE_1"/>
    <property type="match status" value="1"/>
</dbReference>
<feature type="active site" evidence="5">
    <location>
        <position position="91"/>
    </location>
</feature>
<dbReference type="Pfam" id="PF00708">
    <property type="entry name" value="Acylphosphatase"/>
    <property type="match status" value="1"/>
</dbReference>
<dbReference type="OrthoDB" id="7961613at2759"/>
<feature type="active site" evidence="5">
    <location>
        <position position="109"/>
    </location>
</feature>
<proteinExistence type="inferred from homology"/>
<evidence type="ECO:0000256" key="6">
    <source>
        <dbReference type="RuleBase" id="RU000553"/>
    </source>
</evidence>
<evidence type="ECO:0000256" key="8">
    <source>
        <dbReference type="SAM" id="Phobius"/>
    </source>
</evidence>
<dbReference type="GO" id="GO:0003998">
    <property type="term" value="F:acylphosphatase activity"/>
    <property type="evidence" value="ECO:0007669"/>
    <property type="project" value="UniProtKB-EC"/>
</dbReference>
<gene>
    <name evidence="10" type="ORF">PPENT_87.1.T0030349</name>
</gene>
<dbReference type="PROSITE" id="PS00151">
    <property type="entry name" value="ACYLPHOSPHATASE_2"/>
    <property type="match status" value="1"/>
</dbReference>
<accession>A0A8S1S4M9</accession>
<comment type="catalytic activity">
    <reaction evidence="4 5 6">
        <text>an acyl phosphate + H2O = a carboxylate + phosphate + H(+)</text>
        <dbReference type="Rhea" id="RHEA:14965"/>
        <dbReference type="ChEBI" id="CHEBI:15377"/>
        <dbReference type="ChEBI" id="CHEBI:15378"/>
        <dbReference type="ChEBI" id="CHEBI:29067"/>
        <dbReference type="ChEBI" id="CHEBI:43474"/>
        <dbReference type="ChEBI" id="CHEBI:59918"/>
        <dbReference type="EC" id="3.6.1.7"/>
    </reaction>
</comment>
<keyword evidence="8" id="KW-0812">Transmembrane</keyword>
<dbReference type="InterPro" id="IPR020456">
    <property type="entry name" value="Acylphosphatase"/>
</dbReference>
<keyword evidence="3 5" id="KW-0378">Hydrolase</keyword>
<dbReference type="FunFam" id="3.30.70.100:FF:000011">
    <property type="entry name" value="Acylphosphatase"/>
    <property type="match status" value="1"/>
</dbReference>
<feature type="transmembrane region" description="Helical" evidence="8">
    <location>
        <begin position="28"/>
        <end position="47"/>
    </location>
</feature>
<comment type="similarity">
    <text evidence="1 7">Belongs to the acylphosphatase family.</text>
</comment>
<keyword evidence="8" id="KW-0472">Membrane</keyword>
<evidence type="ECO:0000313" key="11">
    <source>
        <dbReference type="Proteomes" id="UP000689195"/>
    </source>
</evidence>
<evidence type="ECO:0000256" key="4">
    <source>
        <dbReference type="ARBA" id="ARBA00047645"/>
    </source>
</evidence>
<evidence type="ECO:0000256" key="5">
    <source>
        <dbReference type="PROSITE-ProRule" id="PRU00520"/>
    </source>
</evidence>